<keyword evidence="8" id="KW-1185">Reference proteome</keyword>
<evidence type="ECO:0000256" key="2">
    <source>
        <dbReference type="ARBA" id="ARBA00022475"/>
    </source>
</evidence>
<sequence length="401" mass="44434">MRLIERYIFRMILTGFVTSLVVLTGVVWVTQALREVDLLTSQGQTLWLFMKITMLALPALIMVIAPVALLIACLFTLNKFNADSELIVTHAAGASPRLVGRPFVVLALLVSVLTGFISLYLVPESAREVRNLITQIRADVLTDIVAPGRFTTVEDNLTFHIRERRPDGTLAGLLVFDGRTPTKLMTYLAEEGRIVRVREQAYLAMSNGSIQQQEGGGREISIVRFDNYVYDLSSLSQRSGTGTIDYHPREMRISELINPDPENRYYRSQPGRFRSELHERFTSILYPMVFVFISLAALGYPRTNRQGRGNSVVIAIVAATAVRTAGFAATNLASSTPAGVVLMYAIPLATILLAGWAAFWQQGSLDRIIHGLPTPAETLQAVLPPPLRRWMERRVGTVSGS</sequence>
<keyword evidence="5 6" id="KW-0472">Membrane</keyword>
<proteinExistence type="predicted"/>
<dbReference type="eggNOG" id="COG0795">
    <property type="taxonomic scope" value="Bacteria"/>
</dbReference>
<dbReference type="OrthoDB" id="8477889at2"/>
<dbReference type="STRING" id="631454.N177_0203"/>
<accession>V4RPL3</accession>
<dbReference type="GO" id="GO:0055085">
    <property type="term" value="P:transmembrane transport"/>
    <property type="evidence" value="ECO:0007669"/>
    <property type="project" value="InterPro"/>
</dbReference>
<dbReference type="Proteomes" id="UP000017819">
    <property type="component" value="Unassembled WGS sequence"/>
</dbReference>
<dbReference type="PATRIC" id="fig|631454.5.peg.201"/>
<evidence type="ECO:0000256" key="5">
    <source>
        <dbReference type="ARBA" id="ARBA00023136"/>
    </source>
</evidence>
<keyword evidence="3 6" id="KW-0812">Transmembrane</keyword>
<evidence type="ECO:0000313" key="7">
    <source>
        <dbReference type="EMBL" id="ESR27224.1"/>
    </source>
</evidence>
<protein>
    <submittedName>
        <fullName evidence="7">Putative Membrane protein</fullName>
    </submittedName>
</protein>
<evidence type="ECO:0000256" key="6">
    <source>
        <dbReference type="SAM" id="Phobius"/>
    </source>
</evidence>
<feature type="transmembrane region" description="Helical" evidence="6">
    <location>
        <begin position="284"/>
        <end position="300"/>
    </location>
</feature>
<dbReference type="RefSeq" id="WP_023430360.1">
    <property type="nucleotide sequence ID" value="NZ_AWXZ01000007.1"/>
</dbReference>
<dbReference type="Pfam" id="PF03739">
    <property type="entry name" value="LptF_LptG"/>
    <property type="match status" value="1"/>
</dbReference>
<dbReference type="InterPro" id="IPR030922">
    <property type="entry name" value="LptF"/>
</dbReference>
<dbReference type="PANTHER" id="PTHR33529">
    <property type="entry name" value="SLR0882 PROTEIN-RELATED"/>
    <property type="match status" value="1"/>
</dbReference>
<feature type="transmembrane region" description="Helical" evidence="6">
    <location>
        <begin position="312"/>
        <end position="329"/>
    </location>
</feature>
<feature type="transmembrane region" description="Helical" evidence="6">
    <location>
        <begin position="48"/>
        <end position="77"/>
    </location>
</feature>
<dbReference type="GO" id="GO:0043190">
    <property type="term" value="C:ATP-binding cassette (ABC) transporter complex"/>
    <property type="evidence" value="ECO:0007669"/>
    <property type="project" value="InterPro"/>
</dbReference>
<evidence type="ECO:0000313" key="8">
    <source>
        <dbReference type="Proteomes" id="UP000017819"/>
    </source>
</evidence>
<dbReference type="InterPro" id="IPR005495">
    <property type="entry name" value="LptG/LptF_permease"/>
</dbReference>
<evidence type="ECO:0000256" key="3">
    <source>
        <dbReference type="ARBA" id="ARBA00022692"/>
    </source>
</evidence>
<evidence type="ECO:0000256" key="1">
    <source>
        <dbReference type="ARBA" id="ARBA00004651"/>
    </source>
</evidence>
<evidence type="ECO:0000256" key="4">
    <source>
        <dbReference type="ARBA" id="ARBA00022989"/>
    </source>
</evidence>
<keyword evidence="4 6" id="KW-1133">Transmembrane helix</keyword>
<dbReference type="GO" id="GO:0015920">
    <property type="term" value="P:lipopolysaccharide transport"/>
    <property type="evidence" value="ECO:0007669"/>
    <property type="project" value="TreeGrafter"/>
</dbReference>
<feature type="transmembrane region" description="Helical" evidence="6">
    <location>
        <begin position="7"/>
        <end position="28"/>
    </location>
</feature>
<feature type="transmembrane region" description="Helical" evidence="6">
    <location>
        <begin position="341"/>
        <end position="360"/>
    </location>
</feature>
<dbReference type="EMBL" id="AWXZ01000007">
    <property type="protein sequence ID" value="ESR27224.1"/>
    <property type="molecule type" value="Genomic_DNA"/>
</dbReference>
<organism evidence="7 8">
    <name type="scientific">Lutibaculum baratangense AMV1</name>
    <dbReference type="NCBI Taxonomy" id="631454"/>
    <lineage>
        <taxon>Bacteria</taxon>
        <taxon>Pseudomonadati</taxon>
        <taxon>Pseudomonadota</taxon>
        <taxon>Alphaproteobacteria</taxon>
        <taxon>Hyphomicrobiales</taxon>
        <taxon>Tepidamorphaceae</taxon>
        <taxon>Lutibaculum</taxon>
    </lineage>
</organism>
<dbReference type="NCBIfam" id="TIGR04407">
    <property type="entry name" value="LptF_YjgP"/>
    <property type="match status" value="1"/>
</dbReference>
<dbReference type="AlphaFoldDB" id="V4RPL3"/>
<name>V4RPL3_9HYPH</name>
<comment type="subcellular location">
    <subcellularLocation>
        <location evidence="1">Cell membrane</location>
        <topology evidence="1">Multi-pass membrane protein</topology>
    </subcellularLocation>
</comment>
<reference evidence="7 8" key="1">
    <citation type="journal article" date="2014" name="Genome Announc.">
        <title>Draft Genome Sequence of Lutibaculum baratangense Strain AMV1T, Isolated from a Mud Volcano in Andamans, India.</title>
        <authorList>
            <person name="Singh A."/>
            <person name="Sreenivas A."/>
            <person name="Sathyanarayana Reddy G."/>
            <person name="Pinnaka A.K."/>
            <person name="Shivaji S."/>
        </authorList>
    </citation>
    <scope>NUCLEOTIDE SEQUENCE [LARGE SCALE GENOMIC DNA]</scope>
    <source>
        <strain evidence="7 8">AMV1</strain>
    </source>
</reference>
<comment type="caution">
    <text evidence="7">The sequence shown here is derived from an EMBL/GenBank/DDBJ whole genome shotgun (WGS) entry which is preliminary data.</text>
</comment>
<dbReference type="PANTHER" id="PTHR33529:SF6">
    <property type="entry name" value="YJGP_YJGQ FAMILY PERMEASE"/>
    <property type="match status" value="1"/>
</dbReference>
<keyword evidence="2" id="KW-1003">Cell membrane</keyword>
<feature type="transmembrane region" description="Helical" evidence="6">
    <location>
        <begin position="98"/>
        <end position="122"/>
    </location>
</feature>
<gene>
    <name evidence="7" type="ORF">N177_0203</name>
</gene>